<dbReference type="Gene3D" id="2.60.120.260">
    <property type="entry name" value="Galactose-binding domain-like"/>
    <property type="match status" value="1"/>
</dbReference>
<dbReference type="EMBL" id="QICB01000002">
    <property type="protein sequence ID" value="RNL20607.1"/>
    <property type="molecule type" value="Genomic_DNA"/>
</dbReference>
<keyword evidence="6" id="KW-1185">Reference proteome</keyword>
<feature type="region of interest" description="Disordered" evidence="1">
    <location>
        <begin position="1119"/>
        <end position="1288"/>
    </location>
</feature>
<evidence type="ECO:0000256" key="2">
    <source>
        <dbReference type="SAM" id="Phobius"/>
    </source>
</evidence>
<dbReference type="SUPFAM" id="SSF49785">
    <property type="entry name" value="Galactose-binding domain-like"/>
    <property type="match status" value="1"/>
</dbReference>
<keyword evidence="2" id="KW-0812">Transmembrane</keyword>
<evidence type="ECO:0000256" key="1">
    <source>
        <dbReference type="SAM" id="MobiDB-lite"/>
    </source>
</evidence>
<keyword evidence="3" id="KW-0732">Signal</keyword>
<keyword evidence="2" id="KW-0472">Membrane</keyword>
<dbReference type="InterPro" id="IPR008979">
    <property type="entry name" value="Galactose-bd-like_sf"/>
</dbReference>
<feature type="compositionally biased region" description="Gly residues" evidence="1">
    <location>
        <begin position="1127"/>
        <end position="1142"/>
    </location>
</feature>
<feature type="signal peptide" evidence="3">
    <location>
        <begin position="1"/>
        <end position="34"/>
    </location>
</feature>
<protein>
    <recommendedName>
        <fullName evidence="4">F5/8 type C domain-containing protein</fullName>
    </recommendedName>
</protein>
<dbReference type="InterPro" id="IPR000421">
    <property type="entry name" value="FA58C"/>
</dbReference>
<feature type="compositionally biased region" description="Gly residues" evidence="1">
    <location>
        <begin position="1156"/>
        <end position="1165"/>
    </location>
</feature>
<feature type="compositionally biased region" description="Gly residues" evidence="1">
    <location>
        <begin position="1217"/>
        <end position="1239"/>
    </location>
</feature>
<dbReference type="OrthoDB" id="3183928at2"/>
<feature type="compositionally biased region" description="Low complexity" evidence="1">
    <location>
        <begin position="1246"/>
        <end position="1268"/>
    </location>
</feature>
<dbReference type="PROSITE" id="PS51257">
    <property type="entry name" value="PROKAR_LIPOPROTEIN"/>
    <property type="match status" value="1"/>
</dbReference>
<dbReference type="PROSITE" id="PS50022">
    <property type="entry name" value="FA58C_3"/>
    <property type="match status" value="1"/>
</dbReference>
<feature type="chain" id="PRO_5018242822" description="F5/8 type C domain-containing protein" evidence="3">
    <location>
        <begin position="35"/>
        <end position="1328"/>
    </location>
</feature>
<name>A0A3N0AHG4_9ACTN</name>
<evidence type="ECO:0000313" key="6">
    <source>
        <dbReference type="Proteomes" id="UP000267368"/>
    </source>
</evidence>
<dbReference type="Pfam" id="PF00754">
    <property type="entry name" value="F5_F8_type_C"/>
    <property type="match status" value="1"/>
</dbReference>
<feature type="domain" description="F5/8 type C" evidence="4">
    <location>
        <begin position="738"/>
        <end position="906"/>
    </location>
</feature>
<dbReference type="RefSeq" id="WP_123197708.1">
    <property type="nucleotide sequence ID" value="NZ_QICB01000002.1"/>
</dbReference>
<feature type="compositionally biased region" description="Basic and acidic residues" evidence="1">
    <location>
        <begin position="1274"/>
        <end position="1285"/>
    </location>
</feature>
<feature type="transmembrane region" description="Helical" evidence="2">
    <location>
        <begin position="1297"/>
        <end position="1318"/>
    </location>
</feature>
<keyword evidence="2" id="KW-1133">Transmembrane helix</keyword>
<organism evidence="5 6">
    <name type="scientific">Slackia faecicanis</name>
    <dbReference type="NCBI Taxonomy" id="255723"/>
    <lineage>
        <taxon>Bacteria</taxon>
        <taxon>Bacillati</taxon>
        <taxon>Actinomycetota</taxon>
        <taxon>Coriobacteriia</taxon>
        <taxon>Eggerthellales</taxon>
        <taxon>Eggerthellaceae</taxon>
        <taxon>Slackia</taxon>
    </lineage>
</organism>
<comment type="caution">
    <text evidence="5">The sequence shown here is derived from an EMBL/GenBank/DDBJ whole genome shotgun (WGS) entry which is preliminary data.</text>
</comment>
<evidence type="ECO:0000256" key="3">
    <source>
        <dbReference type="SAM" id="SignalP"/>
    </source>
</evidence>
<proteinExistence type="predicted"/>
<accession>A0A3N0AHG4</accession>
<gene>
    <name evidence="5" type="ORF">DMP07_03200</name>
</gene>
<feature type="compositionally biased region" description="Gly residues" evidence="1">
    <location>
        <begin position="1172"/>
        <end position="1186"/>
    </location>
</feature>
<dbReference type="Proteomes" id="UP000267368">
    <property type="component" value="Unassembled WGS sequence"/>
</dbReference>
<evidence type="ECO:0000259" key="4">
    <source>
        <dbReference type="PROSITE" id="PS50022"/>
    </source>
</evidence>
<evidence type="ECO:0000313" key="5">
    <source>
        <dbReference type="EMBL" id="RNL20607.1"/>
    </source>
</evidence>
<feature type="compositionally biased region" description="Gly residues" evidence="1">
    <location>
        <begin position="1196"/>
        <end position="1210"/>
    </location>
</feature>
<reference evidence="6" key="1">
    <citation type="submission" date="2018-05" db="EMBL/GenBank/DDBJ databases">
        <title>Genome Sequencing of selected type strains of the family Eggerthellaceae.</title>
        <authorList>
            <person name="Danylec N."/>
            <person name="Stoll D.A."/>
            <person name="Doetsch A."/>
            <person name="Huch M."/>
        </authorList>
    </citation>
    <scope>NUCLEOTIDE SEQUENCE [LARGE SCALE GENOMIC DNA]</scope>
    <source>
        <strain evidence="6">DSM 17537</strain>
    </source>
</reference>
<sequence length="1328" mass="140622">MKYCMGKVSRFFIATCFAALALACAFALPERAFAAPDELRTLEALDESIRAEAAPGEWSDAVRNGALSEDRELLILQRNLVSEVGYDNLAAYADESAERADFLAWFLSDLPTLRYYVLGGDPNVRDGKASARQHVGALDILRRLRAAHPEDLEGAEADVHLRMMVSASLAQSGRSRLWTGDPGFVSDPLVRYETIKIFRDNAERYRFQKDLFDGLPVENMRWVFENQITDAELPWLANYTLAVKPDPAHEKDRLNAYSYIWYGGVNNSWASEGTYAYKGFYDQALFNGPVTEIKPSGENGARREWPGGWKEKYKLDYVDENFPSQAEGDPFYIGCGQISSAPGATTDVRQYHRLWMVFEKGGVCGALAKTFSNLNCMVGAPSAVVGQPGHAATMTYELRTNAAGELEGGYRIQNDVSGWSNSDVPAAAHYLNNWKQQRENKGEYVRGGTYTVYAQDALNDFDAYASSYELRLLADSFESVEDKSVLVDAALAAQGINYDAITAKIALYEQKGASKQEWIALAGHVADALAYYPLPMHDFMKVIDQRTKGAYMVELEDLRVRTLQKAAKAEAGDVLQPEISKAMANVLLGKSDGHLVTFSFDGPDANAIKLGAQFASGGTPWEYSLDGGASWKQLVNGQVKEDLTDEQVASITAENDILVRFIGSNTVNAIDIGKAPKELPRHFLNDRSNALYFEDSKMPARIETRVSDGAWTRLAERNLFAGDVDVQVRRAASGTMLASEPTTLSFTEGREEKMAFVPYAELNVNSYSSSQNGEGGARRVLDGNALSYWHNAWSGNDVDGWIVIDLGRERDIAAFDFWPRPDHGNGTPRHKMVVSVAPDTGAPAGAAVASDAFSTAKVASGFSWKAGKPVRVMFDEPVTGRYIKLQAQGANGDAFFACALLDFFEVAKESPELQASPIDLGSVQYGVQAPSAALSLANSGAAPAFIDGVRIVSGEDGAQTDAFAVSAGASEIAPGAQDGSWSVSAKSRLAAGTYAAAAIVSYHAEGEEPGAREAQAEVALEVTKRVEHELTLSVEMDATTARLSVDGADDAEVQYALCTIPEHPADDAASVAATSVLDAWTSESEFVGLSPDVEYYAFARTLEGDNHAQTVMKAPVKVVVTNPDGPDAGGDGSNGTDGGNGDGQAPPVGDGQNPDGNGGSNGGDGADPDPDGNGGEGGQESGGNGQGPDADAPNAGDGGQDSGQNDGGSGTAPDLEGGQGGNGSTGGPDADGGPSGQNGGSSAETPGQGEASGSAAAGAGSQAPSSAEGGSGESDPRADDGETDRVVAAMSDATAPWAVGSCIAALSSLTAAVIALRMRGPRREENLR</sequence>